<evidence type="ECO:0000313" key="10">
    <source>
        <dbReference type="Proteomes" id="UP000597762"/>
    </source>
</evidence>
<keyword evidence="5" id="KW-0694">RNA-binding</keyword>
<comment type="caution">
    <text evidence="9">The sequence shown here is derived from an EMBL/GenBank/DDBJ whole genome shotgun (WGS) entry which is preliminary data.</text>
</comment>
<reference evidence="9" key="1">
    <citation type="submission" date="2021-01" db="EMBL/GenBank/DDBJ databases">
        <authorList>
            <person name="Li R."/>
            <person name="Bekaert M."/>
        </authorList>
    </citation>
    <scope>NUCLEOTIDE SEQUENCE</scope>
    <source>
        <strain evidence="9">Farmed</strain>
    </source>
</reference>
<dbReference type="GO" id="GO:0000290">
    <property type="term" value="P:deadenylation-dependent decapping of nuclear-transcribed mRNA"/>
    <property type="evidence" value="ECO:0007669"/>
    <property type="project" value="InterPro"/>
</dbReference>
<keyword evidence="4" id="KW-0963">Cytoplasm</keyword>
<evidence type="ECO:0000256" key="2">
    <source>
        <dbReference type="ARBA" id="ARBA00004201"/>
    </source>
</evidence>
<evidence type="ECO:0000256" key="5">
    <source>
        <dbReference type="ARBA" id="ARBA00022884"/>
    </source>
</evidence>
<dbReference type="EMBL" id="CAHIKZ030000089">
    <property type="protein sequence ID" value="CAE1150933.1"/>
    <property type="molecule type" value="Genomic_DNA"/>
</dbReference>
<comment type="similarity">
    <text evidence="3">Belongs to the PAT1 family.</text>
</comment>
<dbReference type="AlphaFoldDB" id="A0A812APF4"/>
<name>A0A812APF4_ACAPH</name>
<dbReference type="InterPro" id="IPR019167">
    <property type="entry name" value="PAT1_dom"/>
</dbReference>
<feature type="compositionally biased region" description="Polar residues" evidence="7">
    <location>
        <begin position="299"/>
        <end position="310"/>
    </location>
</feature>
<accession>A0A812APF4</accession>
<evidence type="ECO:0000256" key="6">
    <source>
        <dbReference type="ARBA" id="ARBA00023242"/>
    </source>
</evidence>
<dbReference type="Proteomes" id="UP000597762">
    <property type="component" value="Unassembled WGS sequence"/>
</dbReference>
<evidence type="ECO:0000256" key="7">
    <source>
        <dbReference type="SAM" id="MobiDB-lite"/>
    </source>
</evidence>
<dbReference type="GO" id="GO:0003723">
    <property type="term" value="F:RNA binding"/>
    <property type="evidence" value="ECO:0007669"/>
    <property type="project" value="UniProtKB-KW"/>
</dbReference>
<feature type="domain" description="mRNA decay factor PAT1" evidence="8">
    <location>
        <begin position="582"/>
        <end position="828"/>
    </location>
</feature>
<sequence length="874" mass="97708">MDGSILEYDSEFSALGAGKLGEYDNELIEAPEDEEDNDLRNDETFGFSDDVGYDWEEDDNNPLIVGFPLSGKPGHGSERSTGKLSPKSFSDDNFEEVFRTQGEYLEESIYNLVVDDDDYDVDDDDDLDIADRRLHGVSVSHTSSHAKDVPKKPVNLNELFGPSSPPGLLETEHLVSPTSRSIWRSPPMEILPTRNIAPKPNQPNPPDNLQSLFNMAKCTGQTSLQQAPKKVLESSRSISRPHTLAEVEKKLFSSVLTAEELERHMRGDTSLSGSQVLAHVSPFSISAPIPPVGSAPASLPSQGFNKPQEPQQKISSSLKSLQNIGSINGRASPSLPPGLISSQHLLQNGGPPAQLLQGMQGRLTNGHGPSPIPAGIRLGLSRNPTPTGHSAATQATIDAINKARLSSPYPRSSIVGNLASNPMLQRPVPRFPANLQCPPNSLRLVGPPNTHNINGQRIPHPGENVRFHRAPPHSVRQFNNQNRNHFHQRGRDYNRDRPEKTQPIDEYAGIMTQKEKDWVIKIQLLQLHTDNPYVDDYYYVRYTLKKTTEERKKNKENDKDEPKLIIPALAKIETKAYTPAHFEGSLGRVSTSSVHNPRQVIDLVSMAHSDDQVGKSSGRDVYRYRQMLMEIEKAYVLLLDIDDIEKRVLALPDESRKRLYEEQNEKLNFLFQSLGTQDNRADSFLYLMSIRKGRKLVARCLPIFNMDQSGEVLTTIIKNLSHLVKRDQLEEGLTVLCESVSQRIGTCDFKSLVEFSQLLLRDTQPNISKKSLVLALQNKLGSSVISSLLNRGEVLYKKTFPIDLDNQLHSTWCQFAQIIADTLDSMATTTIAKPYFQHPNMAVHFDRLLHKKQVASLEDKLRVFTDSLCSIRNS</sequence>
<organism evidence="9 10">
    <name type="scientific">Acanthosepion pharaonis</name>
    <name type="common">Pharaoh cuttlefish</name>
    <name type="synonym">Sepia pharaonis</name>
    <dbReference type="NCBI Taxonomy" id="158019"/>
    <lineage>
        <taxon>Eukaryota</taxon>
        <taxon>Metazoa</taxon>
        <taxon>Spiralia</taxon>
        <taxon>Lophotrochozoa</taxon>
        <taxon>Mollusca</taxon>
        <taxon>Cephalopoda</taxon>
        <taxon>Coleoidea</taxon>
        <taxon>Decapodiformes</taxon>
        <taxon>Sepiida</taxon>
        <taxon>Sepiina</taxon>
        <taxon>Sepiidae</taxon>
        <taxon>Acanthosepion</taxon>
    </lineage>
</organism>
<comment type="subcellular location">
    <subcellularLocation>
        <location evidence="2">Cytoplasm</location>
        <location evidence="2">P-body</location>
    </subcellularLocation>
    <subcellularLocation>
        <location evidence="1">Nucleus</location>
    </subcellularLocation>
</comment>
<protein>
    <submittedName>
        <fullName evidence="9">PATL1</fullName>
    </submittedName>
</protein>
<evidence type="ECO:0000256" key="1">
    <source>
        <dbReference type="ARBA" id="ARBA00004123"/>
    </source>
</evidence>
<dbReference type="OrthoDB" id="74835at2759"/>
<keyword evidence="10" id="KW-1185">Reference proteome</keyword>
<evidence type="ECO:0000313" key="9">
    <source>
        <dbReference type="EMBL" id="CAE1150933.1"/>
    </source>
</evidence>
<dbReference type="GO" id="GO:0005634">
    <property type="term" value="C:nucleus"/>
    <property type="evidence" value="ECO:0007669"/>
    <property type="project" value="UniProtKB-SubCell"/>
</dbReference>
<dbReference type="GO" id="GO:0000932">
    <property type="term" value="C:P-body"/>
    <property type="evidence" value="ECO:0007669"/>
    <property type="project" value="UniProtKB-SubCell"/>
</dbReference>
<evidence type="ECO:0000256" key="3">
    <source>
        <dbReference type="ARBA" id="ARBA00009138"/>
    </source>
</evidence>
<dbReference type="PANTHER" id="PTHR21551:SF0">
    <property type="entry name" value="PROTEIN ASSOCIATED WITH TOPO II RELATED-1, ISOFORM A"/>
    <property type="match status" value="1"/>
</dbReference>
<dbReference type="InterPro" id="IPR039900">
    <property type="entry name" value="Pat1-like"/>
</dbReference>
<keyword evidence="6" id="KW-0539">Nucleus</keyword>
<evidence type="ECO:0000259" key="8">
    <source>
        <dbReference type="Pfam" id="PF09770"/>
    </source>
</evidence>
<dbReference type="GO" id="GO:0033962">
    <property type="term" value="P:P-body assembly"/>
    <property type="evidence" value="ECO:0007669"/>
    <property type="project" value="TreeGrafter"/>
</dbReference>
<feature type="region of interest" description="Disordered" evidence="7">
    <location>
        <begin position="292"/>
        <end position="316"/>
    </location>
</feature>
<gene>
    <name evidence="9" type="ORF">SPHA_3042</name>
</gene>
<feature type="region of interest" description="Disordered" evidence="7">
    <location>
        <begin position="29"/>
        <end position="90"/>
    </location>
</feature>
<dbReference type="Pfam" id="PF09770">
    <property type="entry name" value="PAT1"/>
    <property type="match status" value="1"/>
</dbReference>
<feature type="compositionally biased region" description="Acidic residues" evidence="7">
    <location>
        <begin position="51"/>
        <end position="60"/>
    </location>
</feature>
<evidence type="ECO:0000256" key="4">
    <source>
        <dbReference type="ARBA" id="ARBA00022490"/>
    </source>
</evidence>
<proteinExistence type="inferred from homology"/>
<dbReference type="PANTHER" id="PTHR21551">
    <property type="entry name" value="TOPOISOMERASE II-ASSOCIATED PROTEIN PAT1"/>
    <property type="match status" value="1"/>
</dbReference>